<dbReference type="EMBL" id="CAUYUJ010014284">
    <property type="protein sequence ID" value="CAK0839364.1"/>
    <property type="molecule type" value="Genomic_DNA"/>
</dbReference>
<feature type="signal peptide" evidence="5">
    <location>
        <begin position="1"/>
        <end position="28"/>
    </location>
</feature>
<comment type="caution">
    <text evidence="7">The sequence shown here is derived from an EMBL/GenBank/DDBJ whole genome shotgun (WGS) entry which is preliminary data.</text>
</comment>
<feature type="chain" id="PRO_5046811744" description="Peptidase A1 domain-containing protein" evidence="5">
    <location>
        <begin position="29"/>
        <end position="311"/>
    </location>
</feature>
<dbReference type="InterPro" id="IPR001461">
    <property type="entry name" value="Aspartic_peptidase_A1"/>
</dbReference>
<dbReference type="Pfam" id="PF00026">
    <property type="entry name" value="Asp"/>
    <property type="match status" value="1"/>
</dbReference>
<dbReference type="InterPro" id="IPR034164">
    <property type="entry name" value="Pepsin-like_dom"/>
</dbReference>
<organism evidence="7 8">
    <name type="scientific">Prorocentrum cordatum</name>
    <dbReference type="NCBI Taxonomy" id="2364126"/>
    <lineage>
        <taxon>Eukaryota</taxon>
        <taxon>Sar</taxon>
        <taxon>Alveolata</taxon>
        <taxon>Dinophyceae</taxon>
        <taxon>Prorocentrales</taxon>
        <taxon>Prorocentraceae</taxon>
        <taxon>Prorocentrum</taxon>
    </lineage>
</organism>
<dbReference type="PROSITE" id="PS51767">
    <property type="entry name" value="PEPTIDASE_A1"/>
    <property type="match status" value="1"/>
</dbReference>
<reference evidence="7" key="1">
    <citation type="submission" date="2023-10" db="EMBL/GenBank/DDBJ databases">
        <authorList>
            <person name="Chen Y."/>
            <person name="Shah S."/>
            <person name="Dougan E. K."/>
            <person name="Thang M."/>
            <person name="Chan C."/>
        </authorList>
    </citation>
    <scope>NUCLEOTIDE SEQUENCE [LARGE SCALE GENOMIC DNA]</scope>
</reference>
<dbReference type="CDD" id="cd05471">
    <property type="entry name" value="pepsin_like"/>
    <property type="match status" value="1"/>
</dbReference>
<comment type="similarity">
    <text evidence="1">Belongs to the peptidase A1 family.</text>
</comment>
<dbReference type="InterPro" id="IPR033121">
    <property type="entry name" value="PEPTIDASE_A1"/>
</dbReference>
<dbReference type="PROSITE" id="PS51257">
    <property type="entry name" value="PROKAR_LIPOPROTEIN"/>
    <property type="match status" value="1"/>
</dbReference>
<dbReference type="Gene3D" id="2.40.70.10">
    <property type="entry name" value="Acid Proteases"/>
    <property type="match status" value="1"/>
</dbReference>
<accession>A0ABN9T376</accession>
<evidence type="ECO:0000256" key="4">
    <source>
        <dbReference type="ARBA" id="ARBA00022801"/>
    </source>
</evidence>
<dbReference type="InterPro" id="IPR021109">
    <property type="entry name" value="Peptidase_aspartic_dom_sf"/>
</dbReference>
<evidence type="ECO:0000256" key="3">
    <source>
        <dbReference type="ARBA" id="ARBA00022750"/>
    </source>
</evidence>
<keyword evidence="3" id="KW-0064">Aspartyl protease</keyword>
<proteinExistence type="inferred from homology"/>
<keyword evidence="2" id="KW-0645">Protease</keyword>
<name>A0ABN9T376_9DINO</name>
<evidence type="ECO:0000259" key="6">
    <source>
        <dbReference type="PROSITE" id="PS51767"/>
    </source>
</evidence>
<feature type="domain" description="Peptidase A1" evidence="6">
    <location>
        <begin position="116"/>
        <end position="311"/>
    </location>
</feature>
<gene>
    <name evidence="7" type="ORF">PCOR1329_LOCUS35050</name>
</gene>
<evidence type="ECO:0000256" key="1">
    <source>
        <dbReference type="ARBA" id="ARBA00007447"/>
    </source>
</evidence>
<evidence type="ECO:0000313" key="7">
    <source>
        <dbReference type="EMBL" id="CAK0839364.1"/>
    </source>
</evidence>
<sequence>MRAPCVRAAGRWAVAWALSASCAPPALASRLAGRARHASLHHTFQLSSGASVTPLLHGGAAEAAAPPEAELPPGVPVSSRQVASLLRVRRGRGHSFRSSQRSSAAVPCTDLYGTEYAGPISVGTTVGADGKPAPQADLRVIYDTGSADFWVASDLCERFPCTLGDHRRFNHTKSTTFQASTSLIQVSSTYGSGTLRGLLGEDDVRIGPLTVKGQKIGLVSEEVGSAFEMSFDGIVGLGFPSLSNATATPLFDNLVAQGKLAAPEFAFYLHRRPDRGGAVLWGSTDSRLYEGSVPLARWRTGSRWSRRAIGH</sequence>
<dbReference type="Proteomes" id="UP001189429">
    <property type="component" value="Unassembled WGS sequence"/>
</dbReference>
<protein>
    <recommendedName>
        <fullName evidence="6">Peptidase A1 domain-containing protein</fullName>
    </recommendedName>
</protein>
<evidence type="ECO:0000256" key="5">
    <source>
        <dbReference type="SAM" id="SignalP"/>
    </source>
</evidence>
<keyword evidence="5" id="KW-0732">Signal</keyword>
<dbReference type="SUPFAM" id="SSF50630">
    <property type="entry name" value="Acid proteases"/>
    <property type="match status" value="1"/>
</dbReference>
<keyword evidence="4" id="KW-0378">Hydrolase</keyword>
<dbReference type="PANTHER" id="PTHR47966:SF51">
    <property type="entry name" value="BETA-SITE APP-CLEAVING ENZYME, ISOFORM A-RELATED"/>
    <property type="match status" value="1"/>
</dbReference>
<dbReference type="PANTHER" id="PTHR47966">
    <property type="entry name" value="BETA-SITE APP-CLEAVING ENZYME, ISOFORM A-RELATED"/>
    <property type="match status" value="1"/>
</dbReference>
<keyword evidence="8" id="KW-1185">Reference proteome</keyword>
<evidence type="ECO:0000313" key="8">
    <source>
        <dbReference type="Proteomes" id="UP001189429"/>
    </source>
</evidence>
<evidence type="ECO:0000256" key="2">
    <source>
        <dbReference type="ARBA" id="ARBA00022670"/>
    </source>
</evidence>